<dbReference type="RefSeq" id="WP_260103884.1">
    <property type="nucleotide sequence ID" value="NZ_JALXSQ010000007.1"/>
</dbReference>
<keyword evidence="2" id="KW-1185">Reference proteome</keyword>
<organism evidence="1 2">
    <name type="scientific">Pseudoclavibacter albus</name>
    <dbReference type="NCBI Taxonomy" id="272241"/>
    <lineage>
        <taxon>Bacteria</taxon>
        <taxon>Bacillati</taxon>
        <taxon>Actinomycetota</taxon>
        <taxon>Actinomycetes</taxon>
        <taxon>Micrococcales</taxon>
        <taxon>Microbacteriaceae</taxon>
        <taxon>Pseudoclavibacter</taxon>
    </lineage>
</organism>
<evidence type="ECO:0000313" key="1">
    <source>
        <dbReference type="EMBL" id="MCT2042305.1"/>
    </source>
</evidence>
<keyword evidence="1" id="KW-0540">Nuclease</keyword>
<keyword evidence="1" id="KW-0255">Endonuclease</keyword>
<sequence length="100" mass="11353">MIETCLPTPKLQYEARDPRGSFIGRTDFAWPELGVLGEFDGRVKYDGNLGGSVTPADIIMREKEREARLRDAGFTVVRWGWDALMRPGVLERRLRQALSS</sequence>
<dbReference type="Proteomes" id="UP001525379">
    <property type="component" value="Unassembled WGS sequence"/>
</dbReference>
<dbReference type="EMBL" id="JALXSQ010000007">
    <property type="protein sequence ID" value="MCT2042305.1"/>
    <property type="molecule type" value="Genomic_DNA"/>
</dbReference>
<proteinExistence type="predicted"/>
<dbReference type="GO" id="GO:0004519">
    <property type="term" value="F:endonuclease activity"/>
    <property type="evidence" value="ECO:0007669"/>
    <property type="project" value="UniProtKB-KW"/>
</dbReference>
<comment type="caution">
    <text evidence="1">The sequence shown here is derived from an EMBL/GenBank/DDBJ whole genome shotgun (WGS) entry which is preliminary data.</text>
</comment>
<accession>A0ABT2HVG8</accession>
<gene>
    <name evidence="1" type="ORF">M3D15_02970</name>
</gene>
<name>A0ABT2HVG8_9MICO</name>
<keyword evidence="1" id="KW-0378">Hydrolase</keyword>
<protein>
    <submittedName>
        <fullName evidence="1">Endonuclease domain-containing protein</fullName>
    </submittedName>
</protein>
<reference evidence="1 2" key="1">
    <citation type="submission" date="2022-04" db="EMBL/GenBank/DDBJ databases">
        <title>Human microbiome associated bacterial genomes.</title>
        <authorList>
            <person name="Sandstrom S."/>
            <person name="Salamzade R."/>
            <person name="Kalan L.R."/>
        </authorList>
    </citation>
    <scope>NUCLEOTIDE SEQUENCE [LARGE SCALE GENOMIC DNA]</scope>
    <source>
        <strain evidence="2">p3-SID1799</strain>
    </source>
</reference>
<evidence type="ECO:0000313" key="2">
    <source>
        <dbReference type="Proteomes" id="UP001525379"/>
    </source>
</evidence>